<dbReference type="EMBL" id="SGXD01000001">
    <property type="protein sequence ID" value="RZS91336.1"/>
    <property type="molecule type" value="Genomic_DNA"/>
</dbReference>
<dbReference type="SUPFAM" id="SSF53850">
    <property type="entry name" value="Periplasmic binding protein-like II"/>
    <property type="match status" value="1"/>
</dbReference>
<dbReference type="OrthoDB" id="2644341at2"/>
<dbReference type="Pfam" id="PF01547">
    <property type="entry name" value="SBP_bac_1"/>
    <property type="match status" value="1"/>
</dbReference>
<protein>
    <submittedName>
        <fullName evidence="3">ABC-type glycerol-3-phosphate transport system substrate-binding protein</fullName>
    </submittedName>
</protein>
<evidence type="ECO:0000256" key="1">
    <source>
        <dbReference type="SAM" id="MobiDB-lite"/>
    </source>
</evidence>
<dbReference type="PANTHER" id="PTHR43649">
    <property type="entry name" value="ARABINOSE-BINDING PROTEIN-RELATED"/>
    <property type="match status" value="1"/>
</dbReference>
<evidence type="ECO:0000313" key="4">
    <source>
        <dbReference type="Proteomes" id="UP000293638"/>
    </source>
</evidence>
<dbReference type="PROSITE" id="PS51257">
    <property type="entry name" value="PROKAR_LIPOPROTEIN"/>
    <property type="match status" value="1"/>
</dbReference>
<sequence>MTLHRRSSRPAAVVALATGLCLVAGCGTAAKKTDSAASGGTQTTTAATGTSSAPAAAPAGQKVKLSVVSLLPGSTKEAFKAFNDQVAIFEQAHPDIDVQPHEYEWKGTTFAAQLAGGTLPTVFEVPFTDARTLIGNKQVADLTAQVRQLPYAGTFNPSVLAQGQDSKGDIYALPKGAYGVGLQYNRALFTKAGLDPDKPPTTWDEVRADARAIASKTHQAGFALMGKSNTGGWNLAMLTYALGGRLETVDSSGKATVTLANPGTKAALQWLKQLRWSDNAMGSNFLLDWGSMNQAFAAGKVGMYLSGSDVYTNLVQANHVKPETYGLTVLPMSDSPDAGLLGGGTEVVVKASATDAEKAAAVKWMDFYYLSKLTDQQAAVRDAKTLVASKQPVGTPQLPLFDKATLDTYMSWISSYVDVPLGQMKGFTDNIFNQKLQPEPPVSTQALYGVLDTVVQKVLTDKGTNIDQLLAKTTPIAQQAVDKAS</sequence>
<dbReference type="InterPro" id="IPR006059">
    <property type="entry name" value="SBP"/>
</dbReference>
<feature type="signal peptide" evidence="2">
    <location>
        <begin position="1"/>
        <end position="29"/>
    </location>
</feature>
<dbReference type="AlphaFoldDB" id="A0A4Q7NVP1"/>
<dbReference type="Proteomes" id="UP000293638">
    <property type="component" value="Unassembled WGS sequence"/>
</dbReference>
<name>A0A4Q7NVP1_9ACTN</name>
<reference evidence="3 4" key="1">
    <citation type="submission" date="2019-02" db="EMBL/GenBank/DDBJ databases">
        <title>Genomic Encyclopedia of Type Strains, Phase IV (KMG-IV): sequencing the most valuable type-strain genomes for metagenomic binning, comparative biology and taxonomic classification.</title>
        <authorList>
            <person name="Goeker M."/>
        </authorList>
    </citation>
    <scope>NUCLEOTIDE SEQUENCE [LARGE SCALE GENOMIC DNA]</scope>
    <source>
        <strain evidence="3 4">DSM 45622</strain>
    </source>
</reference>
<evidence type="ECO:0000313" key="3">
    <source>
        <dbReference type="EMBL" id="RZS91336.1"/>
    </source>
</evidence>
<evidence type="ECO:0000256" key="2">
    <source>
        <dbReference type="SAM" id="SignalP"/>
    </source>
</evidence>
<keyword evidence="4" id="KW-1185">Reference proteome</keyword>
<comment type="caution">
    <text evidence="3">The sequence shown here is derived from an EMBL/GenBank/DDBJ whole genome shotgun (WGS) entry which is preliminary data.</text>
</comment>
<accession>A0A4Q7NVP1</accession>
<dbReference type="RefSeq" id="WP_130491418.1">
    <property type="nucleotide sequence ID" value="NZ_SGXD01000001.1"/>
</dbReference>
<feature type="chain" id="PRO_5020335273" evidence="2">
    <location>
        <begin position="30"/>
        <end position="485"/>
    </location>
</feature>
<keyword evidence="2" id="KW-0732">Signal</keyword>
<gene>
    <name evidence="3" type="ORF">EV189_0575</name>
</gene>
<feature type="region of interest" description="Disordered" evidence="1">
    <location>
        <begin position="33"/>
        <end position="55"/>
    </location>
</feature>
<organism evidence="3 4">
    <name type="scientific">Motilibacter rhizosphaerae</name>
    <dbReference type="NCBI Taxonomy" id="598652"/>
    <lineage>
        <taxon>Bacteria</taxon>
        <taxon>Bacillati</taxon>
        <taxon>Actinomycetota</taxon>
        <taxon>Actinomycetes</taxon>
        <taxon>Motilibacterales</taxon>
        <taxon>Motilibacteraceae</taxon>
        <taxon>Motilibacter</taxon>
    </lineage>
</organism>
<dbReference type="Gene3D" id="3.40.190.10">
    <property type="entry name" value="Periplasmic binding protein-like II"/>
    <property type="match status" value="1"/>
</dbReference>
<proteinExistence type="predicted"/>
<dbReference type="InterPro" id="IPR050490">
    <property type="entry name" value="Bact_solute-bd_prot1"/>
</dbReference>
<feature type="compositionally biased region" description="Low complexity" evidence="1">
    <location>
        <begin position="35"/>
        <end position="55"/>
    </location>
</feature>
<dbReference type="PANTHER" id="PTHR43649:SF16">
    <property type="entry name" value="SUGAR-BINDING LIPOPROTEIN"/>
    <property type="match status" value="1"/>
</dbReference>